<evidence type="ECO:0000313" key="2">
    <source>
        <dbReference type="EMBL" id="BAC65934.1"/>
    </source>
</evidence>
<dbReference type="EMBL" id="AP004315">
    <property type="protein sequence ID" value="BAC65934.1"/>
    <property type="molecule type" value="Genomic_DNA"/>
</dbReference>
<sequence length="254" mass="28132">MERRVANSHGVRVAAGSEPTALTHLHLHGTRLYGRRVASRDVGGSGNRQQEEEAAKACDLTCLVGHHGLRKKTTIMLHTITAKHVYGKETNLTIKLHRPSNQNKSKPWKNQANASRRESEENMRKEIPKSNVSDIKKKKKAEYEKRDSQIQPHQPSIISHICMLSLSKTIGIPHIYMLSKIRTQDPAGGGSCFVWTAGSNDAAEKTASDLTRLRAVAVAPASHVVVDGGCAGFTHCRRRRRRRRPRVMSTTAAA</sequence>
<organism evidence="2 3">
    <name type="scientific">Oryza sativa subsp. japonica</name>
    <name type="common">Rice</name>
    <dbReference type="NCBI Taxonomy" id="39947"/>
    <lineage>
        <taxon>Eukaryota</taxon>
        <taxon>Viridiplantae</taxon>
        <taxon>Streptophyta</taxon>
        <taxon>Embryophyta</taxon>
        <taxon>Tracheophyta</taxon>
        <taxon>Spermatophyta</taxon>
        <taxon>Magnoliopsida</taxon>
        <taxon>Liliopsida</taxon>
        <taxon>Poales</taxon>
        <taxon>Poaceae</taxon>
        <taxon>BOP clade</taxon>
        <taxon>Oryzoideae</taxon>
        <taxon>Oryzeae</taxon>
        <taxon>Oryzinae</taxon>
        <taxon>Oryza</taxon>
        <taxon>Oryza sativa</taxon>
    </lineage>
</organism>
<reference evidence="3" key="1">
    <citation type="journal article" date="2005" name="Nature">
        <title>The map-based sequence of the rice genome.</title>
        <authorList>
            <consortium name="International rice genome sequencing project (IRGSP)"/>
            <person name="Matsumoto T."/>
            <person name="Wu J."/>
            <person name="Kanamori H."/>
            <person name="Katayose Y."/>
            <person name="Fujisawa M."/>
            <person name="Namiki N."/>
            <person name="Mizuno H."/>
            <person name="Yamamoto K."/>
            <person name="Antonio B.A."/>
            <person name="Baba T."/>
            <person name="Sakata K."/>
            <person name="Nagamura Y."/>
            <person name="Aoki H."/>
            <person name="Arikawa K."/>
            <person name="Arita K."/>
            <person name="Bito T."/>
            <person name="Chiden Y."/>
            <person name="Fujitsuka N."/>
            <person name="Fukunaka R."/>
            <person name="Hamada M."/>
            <person name="Harada C."/>
            <person name="Hayashi A."/>
            <person name="Hijishita S."/>
            <person name="Honda M."/>
            <person name="Hosokawa S."/>
            <person name="Ichikawa Y."/>
            <person name="Idonuma A."/>
            <person name="Iijima M."/>
            <person name="Ikeda M."/>
            <person name="Ikeno M."/>
            <person name="Ito K."/>
            <person name="Ito S."/>
            <person name="Ito T."/>
            <person name="Ito Y."/>
            <person name="Ito Y."/>
            <person name="Iwabuchi A."/>
            <person name="Kamiya K."/>
            <person name="Karasawa W."/>
            <person name="Kurita K."/>
            <person name="Katagiri S."/>
            <person name="Kikuta A."/>
            <person name="Kobayashi H."/>
            <person name="Kobayashi N."/>
            <person name="Machita K."/>
            <person name="Maehara T."/>
            <person name="Masukawa M."/>
            <person name="Mizubayashi T."/>
            <person name="Mukai Y."/>
            <person name="Nagasaki H."/>
            <person name="Nagata Y."/>
            <person name="Naito S."/>
            <person name="Nakashima M."/>
            <person name="Nakama Y."/>
            <person name="Nakamichi Y."/>
            <person name="Nakamura M."/>
            <person name="Meguro A."/>
            <person name="Negishi M."/>
            <person name="Ohta I."/>
            <person name="Ohta T."/>
            <person name="Okamoto M."/>
            <person name="Ono N."/>
            <person name="Saji S."/>
            <person name="Sakaguchi M."/>
            <person name="Sakai K."/>
            <person name="Shibata M."/>
            <person name="Shimokawa T."/>
            <person name="Song J."/>
            <person name="Takazaki Y."/>
            <person name="Terasawa K."/>
            <person name="Tsugane M."/>
            <person name="Tsuji K."/>
            <person name="Ueda S."/>
            <person name="Waki K."/>
            <person name="Yamagata H."/>
            <person name="Yamamoto M."/>
            <person name="Yamamoto S."/>
            <person name="Yamane H."/>
            <person name="Yoshiki S."/>
            <person name="Yoshihara R."/>
            <person name="Yukawa K."/>
            <person name="Zhong H."/>
            <person name="Yano M."/>
            <person name="Yuan Q."/>
            <person name="Ouyang S."/>
            <person name="Liu J."/>
            <person name="Jones K.M."/>
            <person name="Gansberger K."/>
            <person name="Moffat K."/>
            <person name="Hill J."/>
            <person name="Bera J."/>
            <person name="Fadrosh D."/>
            <person name="Jin S."/>
            <person name="Johri S."/>
            <person name="Kim M."/>
            <person name="Overton L."/>
            <person name="Reardon M."/>
            <person name="Tsitrin T."/>
            <person name="Vuong H."/>
            <person name="Weaver B."/>
            <person name="Ciecko A."/>
            <person name="Tallon L."/>
            <person name="Jackson J."/>
            <person name="Pai G."/>
            <person name="Aken S.V."/>
            <person name="Utterback T."/>
            <person name="Reidmuller S."/>
            <person name="Feldblyum T."/>
            <person name="Hsiao J."/>
            <person name="Zismann V."/>
            <person name="Iobst S."/>
            <person name="de Vazeille A.R."/>
            <person name="Buell C.R."/>
            <person name="Ying K."/>
            <person name="Li Y."/>
            <person name="Lu T."/>
            <person name="Huang Y."/>
            <person name="Zhao Q."/>
            <person name="Feng Q."/>
            <person name="Zhang L."/>
            <person name="Zhu J."/>
            <person name="Weng Q."/>
            <person name="Mu J."/>
            <person name="Lu Y."/>
            <person name="Fan D."/>
            <person name="Liu Y."/>
            <person name="Guan J."/>
            <person name="Zhang Y."/>
            <person name="Yu S."/>
            <person name="Liu X."/>
            <person name="Zhang Y."/>
            <person name="Hong G."/>
            <person name="Han B."/>
            <person name="Choisne N."/>
            <person name="Demange N."/>
            <person name="Orjeda G."/>
            <person name="Samain S."/>
            <person name="Cattolico L."/>
            <person name="Pelletier E."/>
            <person name="Couloux A."/>
            <person name="Segurens B."/>
            <person name="Wincker P."/>
            <person name="D'Hont A."/>
            <person name="Scarpelli C."/>
            <person name="Weissenbach J."/>
            <person name="Salanoubat M."/>
            <person name="Quetier F."/>
            <person name="Yu Y."/>
            <person name="Kim H.R."/>
            <person name="Rambo T."/>
            <person name="Currie J."/>
            <person name="Collura K."/>
            <person name="Luo M."/>
            <person name="Yang T."/>
            <person name="Ammiraju J.S.S."/>
            <person name="Engler F."/>
            <person name="Soderlund C."/>
            <person name="Wing R.A."/>
            <person name="Palmer L.E."/>
            <person name="de la Bastide M."/>
            <person name="Spiegel L."/>
            <person name="Nascimento L."/>
            <person name="Zutavern T."/>
            <person name="O'Shaughnessy A."/>
            <person name="Dike S."/>
            <person name="Dedhia N."/>
            <person name="Preston R."/>
            <person name="Balija V."/>
            <person name="McCombie W.R."/>
            <person name="Chow T."/>
            <person name="Chen H."/>
            <person name="Chung M."/>
            <person name="Chen C."/>
            <person name="Shaw J."/>
            <person name="Wu H."/>
            <person name="Hsiao K."/>
            <person name="Chao Y."/>
            <person name="Chu M."/>
            <person name="Cheng C."/>
            <person name="Hour A."/>
            <person name="Lee P."/>
            <person name="Lin S."/>
            <person name="Lin Y."/>
            <person name="Liou J."/>
            <person name="Liu S."/>
            <person name="Hsing Y."/>
            <person name="Raghuvanshi S."/>
            <person name="Mohanty A."/>
            <person name="Bharti A.K."/>
            <person name="Gaur A."/>
            <person name="Gupta V."/>
            <person name="Kumar D."/>
            <person name="Ravi V."/>
            <person name="Vij S."/>
            <person name="Kapur A."/>
            <person name="Khurana P."/>
            <person name="Khurana P."/>
            <person name="Khurana J.P."/>
            <person name="Tyagi A.K."/>
            <person name="Gaikwad K."/>
            <person name="Singh A."/>
            <person name="Dalal V."/>
            <person name="Srivastava S."/>
            <person name="Dixit A."/>
            <person name="Pal A.K."/>
            <person name="Ghazi I.A."/>
            <person name="Yadav M."/>
            <person name="Pandit A."/>
            <person name="Bhargava A."/>
            <person name="Sureshbabu K."/>
            <person name="Batra K."/>
            <person name="Sharma T.R."/>
            <person name="Mohapatra T."/>
            <person name="Singh N.K."/>
            <person name="Messing J."/>
            <person name="Nelson A.B."/>
            <person name="Fuks G."/>
            <person name="Kavchok S."/>
            <person name="Keizer G."/>
            <person name="Linton E."/>
            <person name="Llaca V."/>
            <person name="Song R."/>
            <person name="Tanyolac B."/>
            <person name="Young S."/>
            <person name="Ho-Il K."/>
            <person name="Hahn J.H."/>
            <person name="Sangsakoo G."/>
            <person name="Vanavichit A."/>
            <person name="de Mattos Luiz.A.T."/>
            <person name="Zimmer P.D."/>
            <person name="Malone G."/>
            <person name="Dellagostin O."/>
            <person name="de Oliveira A.C."/>
            <person name="Bevan M."/>
            <person name="Bancroft I."/>
            <person name="Minx P."/>
            <person name="Cordum H."/>
            <person name="Wilson R."/>
            <person name="Cheng Z."/>
            <person name="Jin W."/>
            <person name="Jiang J."/>
            <person name="Leong S.A."/>
            <person name="Iwama H."/>
            <person name="Gojobori T."/>
            <person name="Itoh T."/>
            <person name="Niimura Y."/>
            <person name="Fujii Y."/>
            <person name="Habara T."/>
            <person name="Sakai H."/>
            <person name="Sato Y."/>
            <person name="Wilson G."/>
            <person name="Kumar K."/>
            <person name="McCouch S."/>
            <person name="Juretic N."/>
            <person name="Hoen D."/>
            <person name="Wright S."/>
            <person name="Bruskiewich R."/>
            <person name="Bureau T."/>
            <person name="Miyao A."/>
            <person name="Hirochika H."/>
            <person name="Nishikawa T."/>
            <person name="Kadowaki K."/>
            <person name="Sugiura M."/>
            <person name="Burr B."/>
            <person name="Sasaki T."/>
        </authorList>
    </citation>
    <scope>NUCLEOTIDE SEQUENCE [LARGE SCALE GENOMIC DNA]</scope>
    <source>
        <strain evidence="3">cv. Nipponbare</strain>
    </source>
</reference>
<dbReference type="AlphaFoldDB" id="Q84RU4"/>
<accession>Q84RU4</accession>
<evidence type="ECO:0000256" key="1">
    <source>
        <dbReference type="SAM" id="MobiDB-lite"/>
    </source>
</evidence>
<reference evidence="3" key="2">
    <citation type="journal article" date="2008" name="Nucleic Acids Res.">
        <title>The rice annotation project database (RAP-DB): 2008 update.</title>
        <authorList>
            <consortium name="The rice annotation project (RAP)"/>
        </authorList>
    </citation>
    <scope>GENOME REANNOTATION</scope>
    <source>
        <strain evidence="3">cv. Nipponbare</strain>
    </source>
</reference>
<proteinExistence type="predicted"/>
<gene>
    <name evidence="2" type="primary">P0571D04.127</name>
</gene>
<protein>
    <submittedName>
        <fullName evidence="2">Uncharacterized protein</fullName>
    </submittedName>
</protein>
<dbReference type="Proteomes" id="UP000000763">
    <property type="component" value="Chromosome 7"/>
</dbReference>
<feature type="compositionally biased region" description="Basic and acidic residues" evidence="1">
    <location>
        <begin position="115"/>
        <end position="128"/>
    </location>
</feature>
<feature type="compositionally biased region" description="Polar residues" evidence="1">
    <location>
        <begin position="99"/>
        <end position="114"/>
    </location>
</feature>
<feature type="region of interest" description="Disordered" evidence="1">
    <location>
        <begin position="93"/>
        <end position="150"/>
    </location>
</feature>
<name>Q84RU4_ORYSJ</name>
<evidence type="ECO:0000313" key="3">
    <source>
        <dbReference type="Proteomes" id="UP000000763"/>
    </source>
</evidence>